<dbReference type="SUPFAM" id="SSF53756">
    <property type="entry name" value="UDP-Glycosyltransferase/glycogen phosphorylase"/>
    <property type="match status" value="1"/>
</dbReference>
<protein>
    <recommendedName>
        <fullName evidence="3">Glycosyl transferase family 2</fullName>
    </recommendedName>
</protein>
<dbReference type="RefSeq" id="WP_004618828.1">
    <property type="nucleotide sequence ID" value="NZ_ACXX02000005.1"/>
</dbReference>
<reference evidence="1" key="1">
    <citation type="submission" date="2009-07" db="EMBL/GenBank/DDBJ databases">
        <authorList>
            <consortium name="US DOE Joint Genome Institute (JGI-PGF)"/>
            <person name="Lucas S."/>
            <person name="Copeland A."/>
            <person name="Lapidus A."/>
            <person name="Glavina del Rio T."/>
            <person name="Tice H."/>
            <person name="Bruce D."/>
            <person name="Goodwin L."/>
            <person name="Pitluck S."/>
            <person name="Larimer F."/>
            <person name="Land M.L."/>
            <person name="Mouttaki H."/>
            <person name="He Z."/>
            <person name="Zhou J."/>
            <person name="Hemme C.L."/>
        </authorList>
    </citation>
    <scope>NUCLEOTIDE SEQUENCE</scope>
    <source>
        <strain evidence="1">DSM 2782</strain>
    </source>
</reference>
<dbReference type="InterPro" id="IPR029044">
    <property type="entry name" value="Nucleotide-diphossugar_trans"/>
</dbReference>
<evidence type="ECO:0000313" key="1">
    <source>
        <dbReference type="EMBL" id="EGD48015.1"/>
    </source>
</evidence>
<dbReference type="AlphaFoldDB" id="F1TCA0"/>
<name>F1TCA0_9FIRM</name>
<dbReference type="EMBL" id="ACXX02000005">
    <property type="protein sequence ID" value="EGD48015.1"/>
    <property type="molecule type" value="Genomic_DNA"/>
</dbReference>
<reference evidence="1" key="2">
    <citation type="submission" date="2011-01" db="EMBL/GenBank/DDBJ databases">
        <title>The Non-contiguous Finished genome of Clostridium papyrosolvens.</title>
        <authorList>
            <person name="Lucas S."/>
            <person name="Copeland A."/>
            <person name="Lapidus A."/>
            <person name="Cheng J.-F."/>
            <person name="Goodwin L."/>
            <person name="Pitluck S."/>
            <person name="Misra M."/>
            <person name="Chertkov O."/>
            <person name="Detter J.C."/>
            <person name="Han C."/>
            <person name="Tapia R."/>
            <person name="Land M."/>
            <person name="Hauser L."/>
            <person name="Kyrpides N."/>
            <person name="Ivanova N."/>
            <person name="Pagani I."/>
            <person name="Mouttaki H."/>
            <person name="He Z."/>
            <person name="Zhou J."/>
            <person name="Hemme C.L."/>
            <person name="Woyke T."/>
        </authorList>
    </citation>
    <scope>NUCLEOTIDE SEQUENCE [LARGE SCALE GENOMIC DNA]</scope>
    <source>
        <strain evidence="1">DSM 2782</strain>
    </source>
</reference>
<dbReference type="eggNOG" id="COG0463">
    <property type="taxonomic scope" value="Bacteria"/>
</dbReference>
<sequence>MEAKKQIKYCIITNDDDMHTQKKEIEAVGFYQWLNVFQGHIFKAGQIISRLKDTDFDIIHVQLTPENLPVIHSIRGRIGYRSKTKLVVSMDIPVKCWKKYFIDFLELTDAVQKADFVFATEYSISRRLEALTGAQVYELAYPADIQKIKTYCSGNNSQKNKYINVIHSGKLNNLFRVKRFVKKYNMRLRVVFYKNGNKKLIRKLMKYNIETVQCNNEEEYCKALNESAALIDTNRYPNYGKSIIYAAAMGIIVIGNQLSDASRRCYPFTWTKRNLLTALKVVLDMQKHNGEMLNFVSENARSKVECYNWYNIGERFLQMLSGKTQDKKFLKHVRNFGTDPDRTVFYRDIPHMFGDKAINLEKNELAVVCLLKDGMDYLEDFLEHYNNLGVKHFVFIDDNSTDGTVEFLKGKPNVTVYQVNIKPSMVYESEIRRAIIQSLFDNCWCLCVDVDELFDYPYSDRISLAQFLDYLNKNEYTAVVAYMLDMFSKNSRVLDTNYTDRLADKYCYYDISQVKKGKYFKHNLNFCNYNVLSDKGMKYYYGGIRRKLFGKIVINKKEIPRYLLIKHPLMFIDRKIEPITNPHFCNKAHIADVNGLLKHYKFTDSFIDKLNAERDYSFFGRIEHNEYSKILQGKENINFYSSDSKKLEDMEYLIKSHFLQVSGRYLNYVKQQGT</sequence>
<evidence type="ECO:0008006" key="3">
    <source>
        <dbReference type="Google" id="ProtNLM"/>
    </source>
</evidence>
<dbReference type="STRING" id="588581.Cpap_2701"/>
<evidence type="ECO:0000313" key="2">
    <source>
        <dbReference type="Proteomes" id="UP000003860"/>
    </source>
</evidence>
<dbReference type="Pfam" id="PF13704">
    <property type="entry name" value="Glyco_tranf_2_4"/>
    <property type="match status" value="1"/>
</dbReference>
<dbReference type="Gene3D" id="3.90.550.10">
    <property type="entry name" value="Spore Coat Polysaccharide Biosynthesis Protein SpsA, Chain A"/>
    <property type="match status" value="1"/>
</dbReference>
<gene>
    <name evidence="1" type="ORF">Cpap_2701</name>
</gene>
<keyword evidence="2" id="KW-1185">Reference proteome</keyword>
<dbReference type="SUPFAM" id="SSF53448">
    <property type="entry name" value="Nucleotide-diphospho-sugar transferases"/>
    <property type="match status" value="1"/>
</dbReference>
<organism evidence="1 2">
    <name type="scientific">Ruminiclostridium papyrosolvens DSM 2782</name>
    <dbReference type="NCBI Taxonomy" id="588581"/>
    <lineage>
        <taxon>Bacteria</taxon>
        <taxon>Bacillati</taxon>
        <taxon>Bacillota</taxon>
        <taxon>Clostridia</taxon>
        <taxon>Eubacteriales</taxon>
        <taxon>Oscillospiraceae</taxon>
        <taxon>Ruminiclostridium</taxon>
    </lineage>
</organism>
<dbReference type="Proteomes" id="UP000003860">
    <property type="component" value="Unassembled WGS sequence"/>
</dbReference>
<proteinExistence type="predicted"/>
<comment type="caution">
    <text evidence="1">The sequence shown here is derived from an EMBL/GenBank/DDBJ whole genome shotgun (WGS) entry which is preliminary data.</text>
</comment>
<accession>F1TCA0</accession>